<keyword evidence="3" id="KW-1185">Reference proteome</keyword>
<comment type="caution">
    <text evidence="2">The sequence shown here is derived from an EMBL/GenBank/DDBJ whole genome shotgun (WGS) entry which is preliminary data.</text>
</comment>
<sequence length="2188" mass="235558">MISGGLPLAKRAKVEEVLDGSTSPLTQASLLGGSIASLLFRAAEDLAPGIFVRRLSLEVRSLQLLVEDRLGPRDHTTAGAPVEELRPAIAVAASPDRAPALQVPAGFAPSLHLSASPAAVPAPSPPGHLSDSERRALARRIGQWLRRALDENYRGPSGREENPQASRVYLVARDHQGTLYDPPLLLRPPDCSRLARTMSEAGESSEEPERPAELHYVLAGNAINYDYEIGALAVGDGDSRRTISVILVAPLEERTLAIFPSKVACASPFDRTALSPEGPAKVWFGMLARQLAEQVVYDSGEAPDIPFGTSGAPLLPYAPALLELAENQFGFQSALSSAGQPAAAADPFEARFRALVSTLGRLSESVQQLVDRDGLPKNSLGARAKAAPRAKATAKNPAAGAGSIPGTPAPPGKAREVPGLDPAVVKAALDSGVSAFELKELGNLMSKGRPALGDFPAAPAEPVLGEGSEFGGSAAENAEGPDHAAPGPPVEQAVLVLTGLMKQLVQDKRKPADRAASREAALDVAEGTVVGEASGSSGFGRSKGAAYRLLRDSLEKSPELIFQEIERLLDEDLLSRRAVGALSSAQSSARAWVEFRSRVGYYPTTIRTMWCLGGILDALRDDRVAEARARTCLALAALDQACIDAGSWAYAQEILLESPPPLGSFQGRRTLADPLKSYHTRLLSGRWSDLLLHRVKEVESFLEAKKKLGRNRGGDQGGRGAGEEASSDPGGKGRGRGGKGNPGHPAASDKTGPLGGPGEVVPFACAAGPVSCRAMPLPETAATSFAACSFANSLAELLADGNLSFCLPSGRWPQPLVDSAFFSASLTCCEAASSATASCEPTALRLAAQLLDSFFAMPLHRVSRGAACSPFSLRGPRPSSACMGRCWSRLASLLNAWVSHPPVGLEDMGRAAGKVEKIEQQLSALQRASETSAVTLPSLAPAKDVEPARLSFPARPQFDPCPFLDDQLRALYVDPAAAAVPFAELPFDPPKARDKQARLELLALLDASDRLVLFPADGESLQSCCGLFAVPKSQDRDRLIVDARPGNMVQPGDNRWLALMPTAACLLGLELQPQEALWVSGTDLRDFYHNFLITPSRARFYRFVGTFAPKDLASLRCFRPELLKCSRVSAALSTMAMGDLNSVSFGQGSHLGLLMAFEVAPFDTLLSLRGRPGRGDLSLGVVIDDLIVLERALKSTGPTSSASVMYRAFAAYAAAHLPVHEGKTFVKQVGASFWGADVDGWGGTVRPSWSRLIPLVGLTIACCRLPVLTVSLLEVLGGSWVSVLSFRRRFLSLLNWVYLLQRGRARTNIVRVPAELRTELLALCLVAPFAVSDMRALSSPLLAATDASDDRGAGVTAWVGASWGRELHRYTLVKGLWNRLLRPSDAMLRRAGCLDAQDELPGETYRTHALWTLLCRALRFKFFAAFPRRPSLRINLKEAESYLLVEESLGAGPWESSRSVGLLDSQVVLGALLKGRSSSEALNFCLQASLPGYIFFNLHPSFAFVASEDNPSDDPSRLRKVRPPSVPLPSWYRAGVSGDFAPLDAFLSDLDLLPEQMQGLPELLKSFKSRCGLPLSPSELAGFTAEAPHELDCAELLTSPVLLASTTCAGPSEGGPPVLQQPLVPFLPLGVQAFFAQCAAGQFLWPDGLRPSASRRPASLFTCDLSASLLQEQILCALRGGAFHAVGLSDLGPLDSSKVSCENRLADFVASVAVVCLDLGLPFWIDGPDTSLFWIYPSISALALCSPAPGFWTFDRCRFSEPWLKRTRVLTNTALAGQRDLCQGGHRHFHLRGRAGPGQGDGTKVAEAFPRRAARVLASALAEKSCSASRSGASAAFTGTLRVGEAKVPGPRQGRVPRTGSLFDVELIDQATLRVRERIWHVFMAGLRENISEQSVLALFRCPPLLALVLRDYGDVLYKTGFPLGSYRQLLAHAQKIFPLLRPHMGVAWNMVSRWEELQPISHRTPIPEALFRALVGMSHLLGWERWTAATMAIFFFVSRPGEVLKASRDKLLTPDDALDPFHRWLYLRITSPKSRRRAARIQHVKLDDTTAMEYVLSVWERLPGSSPLYPGSPSAYRRRWDRLMQMLAVPATAGITPASLRAGGAIAGFQRGLGVPDLMWRMRLRSQVTLEHYLQEMAGFSVLPSLPAQARDRIRIGANFYKVLERRAIRQRSARYAAAGGTEYAAL</sequence>
<accession>A0A1Q9CXL7</accession>
<name>A0A1Q9CXL7_SYMMI</name>
<reference evidence="2 3" key="1">
    <citation type="submission" date="2016-02" db="EMBL/GenBank/DDBJ databases">
        <title>Genome analysis of coral dinoflagellate symbionts highlights evolutionary adaptations to a symbiotic lifestyle.</title>
        <authorList>
            <person name="Aranda M."/>
            <person name="Li Y."/>
            <person name="Liew Y.J."/>
            <person name="Baumgarten S."/>
            <person name="Simakov O."/>
            <person name="Wilson M."/>
            <person name="Piel J."/>
            <person name="Ashoor H."/>
            <person name="Bougouffa S."/>
            <person name="Bajic V.B."/>
            <person name="Ryu T."/>
            <person name="Ravasi T."/>
            <person name="Bayer T."/>
            <person name="Micklem G."/>
            <person name="Kim H."/>
            <person name="Bhak J."/>
            <person name="Lajeunesse T.C."/>
            <person name="Voolstra C.R."/>
        </authorList>
    </citation>
    <scope>NUCLEOTIDE SEQUENCE [LARGE SCALE GENOMIC DNA]</scope>
    <source>
        <strain evidence="2 3">CCMP2467</strain>
    </source>
</reference>
<feature type="compositionally biased region" description="Low complexity" evidence="1">
    <location>
        <begin position="381"/>
        <end position="402"/>
    </location>
</feature>
<organism evidence="2 3">
    <name type="scientific">Symbiodinium microadriaticum</name>
    <name type="common">Dinoflagellate</name>
    <name type="synonym">Zooxanthella microadriatica</name>
    <dbReference type="NCBI Taxonomy" id="2951"/>
    <lineage>
        <taxon>Eukaryota</taxon>
        <taxon>Sar</taxon>
        <taxon>Alveolata</taxon>
        <taxon>Dinophyceae</taxon>
        <taxon>Suessiales</taxon>
        <taxon>Symbiodiniaceae</taxon>
        <taxon>Symbiodinium</taxon>
    </lineage>
</organism>
<dbReference type="Proteomes" id="UP000186817">
    <property type="component" value="Unassembled WGS sequence"/>
</dbReference>
<evidence type="ECO:0000256" key="1">
    <source>
        <dbReference type="SAM" id="MobiDB-lite"/>
    </source>
</evidence>
<feature type="region of interest" description="Disordered" evidence="1">
    <location>
        <begin position="456"/>
        <end position="488"/>
    </location>
</feature>
<proteinExistence type="predicted"/>
<dbReference type="EMBL" id="LSRX01000849">
    <property type="protein sequence ID" value="OLP87667.1"/>
    <property type="molecule type" value="Genomic_DNA"/>
</dbReference>
<feature type="region of interest" description="Disordered" evidence="1">
    <location>
        <begin position="709"/>
        <end position="754"/>
    </location>
</feature>
<dbReference type="GO" id="GO:0003677">
    <property type="term" value="F:DNA binding"/>
    <property type="evidence" value="ECO:0007669"/>
    <property type="project" value="InterPro"/>
</dbReference>
<protein>
    <submittedName>
        <fullName evidence="2">Uncharacterized protein</fullName>
    </submittedName>
</protein>
<evidence type="ECO:0000313" key="3">
    <source>
        <dbReference type="Proteomes" id="UP000186817"/>
    </source>
</evidence>
<dbReference type="InterPro" id="IPR011010">
    <property type="entry name" value="DNA_brk_join_enz"/>
</dbReference>
<feature type="region of interest" description="Disordered" evidence="1">
    <location>
        <begin position="374"/>
        <end position="418"/>
    </location>
</feature>
<feature type="compositionally biased region" description="Low complexity" evidence="1">
    <location>
        <begin position="465"/>
        <end position="478"/>
    </location>
</feature>
<dbReference type="SUPFAM" id="SSF56349">
    <property type="entry name" value="DNA breaking-rejoining enzymes"/>
    <property type="match status" value="1"/>
</dbReference>
<gene>
    <name evidence="2" type="ORF">AK812_SmicGene31081</name>
</gene>
<evidence type="ECO:0000313" key="2">
    <source>
        <dbReference type="EMBL" id="OLP87667.1"/>
    </source>
</evidence>